<dbReference type="Gene3D" id="1.25.40.10">
    <property type="entry name" value="Tetratricopeptide repeat domain"/>
    <property type="match status" value="3"/>
</dbReference>
<organism evidence="2 3">
    <name type="scientific">Urechidicola croceus</name>
    <dbReference type="NCBI Taxonomy" id="1850246"/>
    <lineage>
        <taxon>Bacteria</taxon>
        <taxon>Pseudomonadati</taxon>
        <taxon>Bacteroidota</taxon>
        <taxon>Flavobacteriia</taxon>
        <taxon>Flavobacteriales</taxon>
        <taxon>Flavobacteriaceae</taxon>
        <taxon>Urechidicola</taxon>
    </lineage>
</organism>
<name>A0A1D8P904_9FLAO</name>
<dbReference type="PROSITE" id="PS51257">
    <property type="entry name" value="PROKAR_LIPOPROTEIN"/>
    <property type="match status" value="1"/>
</dbReference>
<accession>A0A1D8P904</accession>
<keyword evidence="3" id="KW-1185">Reference proteome</keyword>
<dbReference type="EMBL" id="CP017478">
    <property type="protein sequence ID" value="AOW21056.1"/>
    <property type="molecule type" value="Genomic_DNA"/>
</dbReference>
<evidence type="ECO:0000313" key="3">
    <source>
        <dbReference type="Proteomes" id="UP000176050"/>
    </source>
</evidence>
<dbReference type="InterPro" id="IPR019734">
    <property type="entry name" value="TPR_rpt"/>
</dbReference>
<feature type="repeat" description="TPR" evidence="1">
    <location>
        <begin position="310"/>
        <end position="343"/>
    </location>
</feature>
<dbReference type="InterPro" id="IPR011990">
    <property type="entry name" value="TPR-like_helical_dom_sf"/>
</dbReference>
<sequence>MKKPIFILFSVLILLLVGSCSTRKDKFINRSFHSVTTKYNVLYNGQVAFEKGLEELNSKYKDDYWKKLPIEPLKVEELAIPGVKQTSDNSNESFERAEEKAVKAVQKHSMNISGRERNKQIDDSYLLLGKSRYYSQRFVPALEAFNYVIKNYPNADLIYETKIWQAKTQLRLKNEEQAYESLQFMLKREEMLDEEIAEKAHTAMAMVFTVMDSTDQVVHHLKKATLTDNDKEQKARNLFILGQIYRERNQLDSSQMAFQDIIEMKKIPYKYRIHSQIEKAKNLTDETDTDVLIETLEKLIKDRDNRPYLDELHYQTGLVHEKLGRVDLAIEHFEKSVHTREAKQFQQGLSYEKLGNIYFDRAKFVEAGAYYDSVLNVPQEMSTKRIRSLERKRKNLEEVITLEGTTKVTDSIFNVISMSEEEQEVFFQSHIDALKEAEEKAKEQILNTGFEGASSSINNKDTQGKWYFYNTQVVGFGLQEFQKIWGNRPLEDNWRLSDKSVFNNEGELEALTVDLEIDDSKKYDLQSYLDRIPTDKSEIDSLSTLRNETYYQLGLIYKEQFKENKLAADKLEKLLTFEPDEKYILPAKYHLYKIYSEINSLKSDKYKNDIVSNYADTKYAKLILNPEEILAAADDENSPENIYKNIYYEYQEGNYDEVVGKTEEAIGQYEELPILPKFELLRAYAIGKRDGLEAFKTALEFVALNYSNTDEGKKATEVIETISKLE</sequence>
<dbReference type="SMART" id="SM00028">
    <property type="entry name" value="TPR"/>
    <property type="match status" value="5"/>
</dbReference>
<dbReference type="AlphaFoldDB" id="A0A1D8P904"/>
<dbReference type="Proteomes" id="UP000176050">
    <property type="component" value="Chromosome"/>
</dbReference>
<keyword evidence="1" id="KW-0802">TPR repeat</keyword>
<dbReference type="SUPFAM" id="SSF48452">
    <property type="entry name" value="TPR-like"/>
    <property type="match status" value="2"/>
</dbReference>
<dbReference type="KEGG" id="lul:LPB138_10350"/>
<evidence type="ECO:0008006" key="4">
    <source>
        <dbReference type="Google" id="ProtNLM"/>
    </source>
</evidence>
<reference evidence="2 3" key="1">
    <citation type="submission" date="2016-10" db="EMBL/GenBank/DDBJ databases">
        <title>Lutibacter sp. LPB0138, isolated from marine gastropod.</title>
        <authorList>
            <person name="Kim E."/>
            <person name="Yi H."/>
        </authorList>
    </citation>
    <scope>NUCLEOTIDE SEQUENCE [LARGE SCALE GENOMIC DNA]</scope>
    <source>
        <strain evidence="2 3">LPB0138</strain>
    </source>
</reference>
<proteinExistence type="predicted"/>
<protein>
    <recommendedName>
        <fullName evidence="4">Gliding motility protein</fullName>
    </recommendedName>
</protein>
<evidence type="ECO:0000313" key="2">
    <source>
        <dbReference type="EMBL" id="AOW21056.1"/>
    </source>
</evidence>
<gene>
    <name evidence="2" type="ORF">LPB138_10350</name>
</gene>
<dbReference type="STRING" id="1850246.LPB138_10350"/>
<dbReference type="PROSITE" id="PS50005">
    <property type="entry name" value="TPR"/>
    <property type="match status" value="1"/>
</dbReference>
<evidence type="ECO:0000256" key="1">
    <source>
        <dbReference type="PROSITE-ProRule" id="PRU00339"/>
    </source>
</evidence>
<dbReference type="Pfam" id="PF13174">
    <property type="entry name" value="TPR_6"/>
    <property type="match status" value="1"/>
</dbReference>